<proteinExistence type="predicted"/>
<sequence length="133" mass="14995">MFFISANKSAAARENPPRTLPANMFIDGNAAASPPGRFRRHRRRKCPTLKATPHTKNRMPAPATIRQIPLFFPNRLQVSPIRRVMPPFKGNARVNGFAVGREAGVRRVSWGIENITMQKENFSIIRQDSLTDS</sequence>
<accession>D0WAG5</accession>
<evidence type="ECO:0000313" key="3">
    <source>
        <dbReference type="Proteomes" id="UP000003843"/>
    </source>
</evidence>
<organism evidence="2 3">
    <name type="scientific">Neisseria lactamica ATCC 23970</name>
    <dbReference type="NCBI Taxonomy" id="546265"/>
    <lineage>
        <taxon>Bacteria</taxon>
        <taxon>Pseudomonadati</taxon>
        <taxon>Pseudomonadota</taxon>
        <taxon>Betaproteobacteria</taxon>
        <taxon>Neisseriales</taxon>
        <taxon>Neisseriaceae</taxon>
        <taxon>Neisseria</taxon>
    </lineage>
</organism>
<dbReference type="AlphaFoldDB" id="D0WAG5"/>
<protein>
    <submittedName>
        <fullName evidence="2">Uncharacterized protein</fullName>
    </submittedName>
</protein>
<feature type="region of interest" description="Disordered" evidence="1">
    <location>
        <begin position="1"/>
        <end position="42"/>
    </location>
</feature>
<name>D0WAG5_NEILA</name>
<reference evidence="2 3" key="1">
    <citation type="submission" date="2009-10" db="EMBL/GenBank/DDBJ databases">
        <authorList>
            <person name="Weinstock G."/>
            <person name="Sodergren E."/>
            <person name="Clifton S."/>
            <person name="Fulton L."/>
            <person name="Fulton B."/>
            <person name="Courtney L."/>
            <person name="Fronick C."/>
            <person name="Harrison M."/>
            <person name="Strong C."/>
            <person name="Farmer C."/>
            <person name="Delahaunty K."/>
            <person name="Markovic C."/>
            <person name="Hall O."/>
            <person name="Minx P."/>
            <person name="Tomlinson C."/>
            <person name="Mitreva M."/>
            <person name="Nelson J."/>
            <person name="Hou S."/>
            <person name="Wollam A."/>
            <person name="Pepin K.H."/>
            <person name="Johnson M."/>
            <person name="Bhonagiri V."/>
            <person name="Nash W.E."/>
            <person name="Warren W."/>
            <person name="Chinwalla A."/>
            <person name="Mardis E.R."/>
            <person name="Wilson R.K."/>
        </authorList>
    </citation>
    <scope>NUCLEOTIDE SEQUENCE [LARGE SCALE GENOMIC DNA]</scope>
    <source>
        <strain evidence="2 3">ATCC 23970</strain>
    </source>
</reference>
<comment type="caution">
    <text evidence="2">The sequence shown here is derived from an EMBL/GenBank/DDBJ whole genome shotgun (WGS) entry which is preliminary data.</text>
</comment>
<dbReference type="Proteomes" id="UP000003843">
    <property type="component" value="Unassembled WGS sequence"/>
</dbReference>
<evidence type="ECO:0000313" key="2">
    <source>
        <dbReference type="EMBL" id="EEZ75434.1"/>
    </source>
</evidence>
<dbReference type="EMBL" id="ACEQ02000017">
    <property type="protein sequence ID" value="EEZ75434.1"/>
    <property type="molecule type" value="Genomic_DNA"/>
</dbReference>
<gene>
    <name evidence="2" type="ORF">NEILACOT_04535</name>
</gene>
<evidence type="ECO:0000256" key="1">
    <source>
        <dbReference type="SAM" id="MobiDB-lite"/>
    </source>
</evidence>